<dbReference type="PROSITE" id="PS50888">
    <property type="entry name" value="BHLH"/>
    <property type="match status" value="1"/>
</dbReference>
<evidence type="ECO:0000259" key="7">
    <source>
        <dbReference type="PROSITE" id="PS50888"/>
    </source>
</evidence>
<feature type="region of interest" description="Disordered" evidence="6">
    <location>
        <begin position="258"/>
        <end position="320"/>
    </location>
</feature>
<comment type="similarity">
    <text evidence="2">Belongs to the bHLH protein family.</text>
</comment>
<reference evidence="8 9" key="1">
    <citation type="submission" date="2023-10" db="EMBL/GenBank/DDBJ databases">
        <title>Chromosome-scale genome assembly provides insights into flower coloration mechanisms of Canna indica.</title>
        <authorList>
            <person name="Li C."/>
        </authorList>
    </citation>
    <scope>NUCLEOTIDE SEQUENCE [LARGE SCALE GENOMIC DNA]</scope>
    <source>
        <tissue evidence="8">Flower</tissue>
    </source>
</reference>
<dbReference type="AlphaFoldDB" id="A0AAQ3KBZ8"/>
<dbReference type="InterPro" id="IPR045239">
    <property type="entry name" value="bHLH95_bHLH"/>
</dbReference>
<feature type="region of interest" description="Disordered" evidence="6">
    <location>
        <begin position="1"/>
        <end position="72"/>
    </location>
</feature>
<protein>
    <recommendedName>
        <fullName evidence="7">BHLH domain-containing protein</fullName>
    </recommendedName>
</protein>
<dbReference type="Proteomes" id="UP001327560">
    <property type="component" value="Chromosome 4"/>
</dbReference>
<feature type="compositionally biased region" description="Low complexity" evidence="6">
    <location>
        <begin position="7"/>
        <end position="17"/>
    </location>
</feature>
<keyword evidence="4" id="KW-0804">Transcription</keyword>
<evidence type="ECO:0000256" key="6">
    <source>
        <dbReference type="SAM" id="MobiDB-lite"/>
    </source>
</evidence>
<dbReference type="InterPro" id="IPR036638">
    <property type="entry name" value="HLH_DNA-bd_sf"/>
</dbReference>
<dbReference type="GO" id="GO:0000981">
    <property type="term" value="F:DNA-binding transcription factor activity, RNA polymerase II-specific"/>
    <property type="evidence" value="ECO:0007669"/>
    <property type="project" value="TreeGrafter"/>
</dbReference>
<evidence type="ECO:0000256" key="4">
    <source>
        <dbReference type="ARBA" id="ARBA00023163"/>
    </source>
</evidence>
<evidence type="ECO:0000313" key="9">
    <source>
        <dbReference type="Proteomes" id="UP001327560"/>
    </source>
</evidence>
<proteinExistence type="inferred from homology"/>
<dbReference type="CDD" id="cd11393">
    <property type="entry name" value="bHLH_AtbHLH_like"/>
    <property type="match status" value="1"/>
</dbReference>
<evidence type="ECO:0000256" key="3">
    <source>
        <dbReference type="ARBA" id="ARBA00023015"/>
    </source>
</evidence>
<dbReference type="InterPro" id="IPR045843">
    <property type="entry name" value="IND-like"/>
</dbReference>
<keyword evidence="3" id="KW-0805">Transcription regulation</keyword>
<dbReference type="PANTHER" id="PTHR16223">
    <property type="entry name" value="TRANSCRIPTION FACTOR BHLH83-RELATED"/>
    <property type="match status" value="1"/>
</dbReference>
<keyword evidence="5" id="KW-0539">Nucleus</keyword>
<evidence type="ECO:0000313" key="8">
    <source>
        <dbReference type="EMBL" id="WOL05988.1"/>
    </source>
</evidence>
<dbReference type="PANTHER" id="PTHR16223:SF171">
    <property type="entry name" value="BASIC HELIX-LOOP-HELIX (BHLH) DNA-BINDING SUPERFAMILY PROTEIN"/>
    <property type="match status" value="1"/>
</dbReference>
<comment type="subcellular location">
    <subcellularLocation>
        <location evidence="1">Nucleus</location>
    </subcellularLocation>
</comment>
<evidence type="ECO:0000256" key="2">
    <source>
        <dbReference type="ARBA" id="ARBA00005510"/>
    </source>
</evidence>
<organism evidence="8 9">
    <name type="scientific">Canna indica</name>
    <name type="common">Indian-shot</name>
    <dbReference type="NCBI Taxonomy" id="4628"/>
    <lineage>
        <taxon>Eukaryota</taxon>
        <taxon>Viridiplantae</taxon>
        <taxon>Streptophyta</taxon>
        <taxon>Embryophyta</taxon>
        <taxon>Tracheophyta</taxon>
        <taxon>Spermatophyta</taxon>
        <taxon>Magnoliopsida</taxon>
        <taxon>Liliopsida</taxon>
        <taxon>Zingiberales</taxon>
        <taxon>Cannaceae</taxon>
        <taxon>Canna</taxon>
    </lineage>
</organism>
<dbReference type="SUPFAM" id="SSF47459">
    <property type="entry name" value="HLH, helix-loop-helix DNA-binding domain"/>
    <property type="match status" value="1"/>
</dbReference>
<dbReference type="InterPro" id="IPR011598">
    <property type="entry name" value="bHLH_dom"/>
</dbReference>
<keyword evidence="9" id="KW-1185">Reference proteome</keyword>
<evidence type="ECO:0000256" key="1">
    <source>
        <dbReference type="ARBA" id="ARBA00004123"/>
    </source>
</evidence>
<dbReference type="GO" id="GO:0046983">
    <property type="term" value="F:protein dimerization activity"/>
    <property type="evidence" value="ECO:0007669"/>
    <property type="project" value="InterPro"/>
</dbReference>
<sequence>MAEEASETSVVSSSANSWWDAPPNSVSTWNSPVNPWPPSSRRSHSSCEDDLHSGLGMNSSSSAATVDLSGEPSENQLWNQVLLNVGSSTGDMRNHRYDDGSESFLRAMNPKGSLTADQMLDAAACDYLKKADSSWESFSNPLSLSNYSHEGSRGGQAERSTENMVSNWSIAPPSPFISHLMAPQYSAGNLPHVKHESETSASFMPYMGAASPSLDLRPCISNSNSNELSIPWSSTRSLSDLISFTGCLNKPPAADLRPSRSYLKGLDSRDTKKKGYDSLSTKGRGRFTGTAEGKKKSSDDSSETVLLKKPKHDQSSAVSSLKAPKVKLADKITALQQLVSPFGKTDTASVLFETINCIKVLQEQVQVIIL</sequence>
<dbReference type="GO" id="GO:0000978">
    <property type="term" value="F:RNA polymerase II cis-regulatory region sequence-specific DNA binding"/>
    <property type="evidence" value="ECO:0007669"/>
    <property type="project" value="TreeGrafter"/>
</dbReference>
<accession>A0AAQ3KBZ8</accession>
<evidence type="ECO:0000256" key="5">
    <source>
        <dbReference type="ARBA" id="ARBA00023242"/>
    </source>
</evidence>
<feature type="compositionally biased region" description="Basic and acidic residues" evidence="6">
    <location>
        <begin position="266"/>
        <end position="276"/>
    </location>
</feature>
<feature type="domain" description="BHLH" evidence="7">
    <location>
        <begin position="312"/>
        <end position="361"/>
    </location>
</feature>
<gene>
    <name evidence="8" type="ORF">Cni_G14719</name>
</gene>
<name>A0AAQ3KBZ8_9LILI</name>
<dbReference type="GO" id="GO:0005634">
    <property type="term" value="C:nucleus"/>
    <property type="evidence" value="ECO:0007669"/>
    <property type="project" value="UniProtKB-SubCell"/>
</dbReference>
<dbReference type="EMBL" id="CP136893">
    <property type="protein sequence ID" value="WOL05988.1"/>
    <property type="molecule type" value="Genomic_DNA"/>
</dbReference>